<name>A0ABW5PB59_9BACL</name>
<accession>A0ABW5PB59</accession>
<dbReference type="Proteomes" id="UP001597541">
    <property type="component" value="Unassembled WGS sequence"/>
</dbReference>
<dbReference type="Pfam" id="PF01408">
    <property type="entry name" value="GFO_IDH_MocA"/>
    <property type="match status" value="1"/>
</dbReference>
<dbReference type="PANTHER" id="PTHR43708">
    <property type="entry name" value="CONSERVED EXPRESSED OXIDOREDUCTASE (EUROFUNG)"/>
    <property type="match status" value="1"/>
</dbReference>
<dbReference type="EMBL" id="JBHUME010000007">
    <property type="protein sequence ID" value="MFD2612420.1"/>
    <property type="molecule type" value="Genomic_DNA"/>
</dbReference>
<dbReference type="Pfam" id="PF22725">
    <property type="entry name" value="GFO_IDH_MocA_C3"/>
    <property type="match status" value="1"/>
</dbReference>
<keyword evidence="2" id="KW-0560">Oxidoreductase</keyword>
<dbReference type="PANTHER" id="PTHR43708:SF5">
    <property type="entry name" value="CONSERVED EXPRESSED OXIDOREDUCTASE (EUROFUNG)-RELATED"/>
    <property type="match status" value="1"/>
</dbReference>
<dbReference type="Gene3D" id="3.40.50.720">
    <property type="entry name" value="NAD(P)-binding Rossmann-like Domain"/>
    <property type="match status" value="1"/>
</dbReference>
<evidence type="ECO:0000256" key="1">
    <source>
        <dbReference type="ARBA" id="ARBA00010928"/>
    </source>
</evidence>
<dbReference type="InterPro" id="IPR055170">
    <property type="entry name" value="GFO_IDH_MocA-like_dom"/>
</dbReference>
<protein>
    <submittedName>
        <fullName evidence="5">Gfo/Idh/MocA family protein</fullName>
    </submittedName>
</protein>
<dbReference type="SUPFAM" id="SSF55347">
    <property type="entry name" value="Glyceraldehyde-3-phosphate dehydrogenase-like, C-terminal domain"/>
    <property type="match status" value="1"/>
</dbReference>
<proteinExistence type="inferred from homology"/>
<reference evidence="6" key="1">
    <citation type="journal article" date="2019" name="Int. J. Syst. Evol. Microbiol.">
        <title>The Global Catalogue of Microorganisms (GCM) 10K type strain sequencing project: providing services to taxonomists for standard genome sequencing and annotation.</title>
        <authorList>
            <consortium name="The Broad Institute Genomics Platform"/>
            <consortium name="The Broad Institute Genome Sequencing Center for Infectious Disease"/>
            <person name="Wu L."/>
            <person name="Ma J."/>
        </authorList>
    </citation>
    <scope>NUCLEOTIDE SEQUENCE [LARGE SCALE GENOMIC DNA]</scope>
    <source>
        <strain evidence="6">KCTC 3950</strain>
    </source>
</reference>
<dbReference type="InterPro" id="IPR051317">
    <property type="entry name" value="Gfo/Idh/MocA_oxidoreduct"/>
</dbReference>
<feature type="domain" description="Gfo/Idh/MocA-like oxidoreductase N-terminal" evidence="3">
    <location>
        <begin position="24"/>
        <end position="141"/>
    </location>
</feature>
<evidence type="ECO:0000259" key="4">
    <source>
        <dbReference type="Pfam" id="PF22725"/>
    </source>
</evidence>
<dbReference type="SUPFAM" id="SSF51735">
    <property type="entry name" value="NAD(P)-binding Rossmann-fold domains"/>
    <property type="match status" value="1"/>
</dbReference>
<evidence type="ECO:0000313" key="5">
    <source>
        <dbReference type="EMBL" id="MFD2612420.1"/>
    </source>
</evidence>
<sequence length="370" mass="41329">MNSPSAPWLDLNYKPALPKNKGMGIAIVGAGEIISACHLPAYAENGLAVKGIYDVNREKAEKLASTHGIGKVYGSYDELLADREVTVVDFAVPASIQPTLAEQAAAAGKHMLCQKPLAENYADAVKVAEAVKSSGVKAAVNQQMRWSPSIQASRTIIQRGWLGELTQASIAVNVKQEFASWEWLRTMPTLEFMYHSIHYMDSIRYLFGTPEYVYADGARFPGQQVAGETRTLLHIKLPGEARGLIHDNHNHIAGEDDWYATFRFEGTEGIIKGTNGSLYNYPVGREDTLSYYSKRIHPDYWFTPRLHGKWFPHAFAGTMGELMRAIEEDREPENSVEDNLKTLQMVFGAYRSMDENRPVTLAEIEQEGKR</sequence>
<keyword evidence="6" id="KW-1185">Reference proteome</keyword>
<comment type="similarity">
    <text evidence="1">Belongs to the Gfo/Idh/MocA family.</text>
</comment>
<comment type="caution">
    <text evidence="5">The sequence shown here is derived from an EMBL/GenBank/DDBJ whole genome shotgun (WGS) entry which is preliminary data.</text>
</comment>
<dbReference type="InterPro" id="IPR036291">
    <property type="entry name" value="NAD(P)-bd_dom_sf"/>
</dbReference>
<evidence type="ECO:0000259" key="3">
    <source>
        <dbReference type="Pfam" id="PF01408"/>
    </source>
</evidence>
<evidence type="ECO:0000256" key="2">
    <source>
        <dbReference type="ARBA" id="ARBA00023002"/>
    </source>
</evidence>
<feature type="domain" description="GFO/IDH/MocA-like oxidoreductase" evidence="4">
    <location>
        <begin position="151"/>
        <end position="271"/>
    </location>
</feature>
<dbReference type="Gene3D" id="3.30.360.10">
    <property type="entry name" value="Dihydrodipicolinate Reductase, domain 2"/>
    <property type="match status" value="1"/>
</dbReference>
<dbReference type="RefSeq" id="WP_377601969.1">
    <property type="nucleotide sequence ID" value="NZ_JBHUME010000007.1"/>
</dbReference>
<dbReference type="InterPro" id="IPR000683">
    <property type="entry name" value="Gfo/Idh/MocA-like_OxRdtase_N"/>
</dbReference>
<gene>
    <name evidence="5" type="ORF">ACFSUF_08305</name>
</gene>
<organism evidence="5 6">
    <name type="scientific">Paenibacillus gansuensis</name>
    <dbReference type="NCBI Taxonomy" id="306542"/>
    <lineage>
        <taxon>Bacteria</taxon>
        <taxon>Bacillati</taxon>
        <taxon>Bacillota</taxon>
        <taxon>Bacilli</taxon>
        <taxon>Bacillales</taxon>
        <taxon>Paenibacillaceae</taxon>
        <taxon>Paenibacillus</taxon>
    </lineage>
</organism>
<evidence type="ECO:0000313" key="6">
    <source>
        <dbReference type="Proteomes" id="UP001597541"/>
    </source>
</evidence>